<dbReference type="Proteomes" id="UP000676325">
    <property type="component" value="Unassembled WGS sequence"/>
</dbReference>
<dbReference type="AlphaFoldDB" id="A0A941E9L7"/>
<keyword evidence="1" id="KW-0812">Transmembrane</keyword>
<accession>A0A941E9L7</accession>
<proteinExistence type="predicted"/>
<evidence type="ECO:0000313" key="3">
    <source>
        <dbReference type="Proteomes" id="UP000676325"/>
    </source>
</evidence>
<evidence type="ECO:0000256" key="1">
    <source>
        <dbReference type="SAM" id="Phobius"/>
    </source>
</evidence>
<keyword evidence="3" id="KW-1185">Reference proteome</keyword>
<evidence type="ECO:0008006" key="4">
    <source>
        <dbReference type="Google" id="ProtNLM"/>
    </source>
</evidence>
<dbReference type="EMBL" id="JAGSOH010000028">
    <property type="protein sequence ID" value="MBR7827117.1"/>
    <property type="molecule type" value="Genomic_DNA"/>
</dbReference>
<dbReference type="InterPro" id="IPR038750">
    <property type="entry name" value="YczE/YyaS-like"/>
</dbReference>
<dbReference type="Pfam" id="PF19700">
    <property type="entry name" value="DUF6198"/>
    <property type="match status" value="1"/>
</dbReference>
<dbReference type="PANTHER" id="PTHR40078">
    <property type="entry name" value="INTEGRAL MEMBRANE PROTEIN-RELATED"/>
    <property type="match status" value="1"/>
</dbReference>
<feature type="transmembrane region" description="Helical" evidence="1">
    <location>
        <begin position="128"/>
        <end position="147"/>
    </location>
</feature>
<name>A0A941E9L7_9ACTN</name>
<comment type="caution">
    <text evidence="2">The sequence shown here is derived from an EMBL/GenBank/DDBJ whole genome shotgun (WGS) entry which is preliminary data.</text>
</comment>
<protein>
    <recommendedName>
        <fullName evidence="4">Membrane protein YczE</fullName>
    </recommendedName>
</protein>
<keyword evidence="1" id="KW-1133">Transmembrane helix</keyword>
<feature type="transmembrane region" description="Helical" evidence="1">
    <location>
        <begin position="159"/>
        <end position="182"/>
    </location>
</feature>
<evidence type="ECO:0000313" key="2">
    <source>
        <dbReference type="EMBL" id="MBR7827117.1"/>
    </source>
</evidence>
<reference evidence="2" key="1">
    <citation type="submission" date="2021-04" db="EMBL/GenBank/DDBJ databases">
        <title>Genome based classification of Actinospica acidithermotolerans sp. nov., an actinobacterium isolated from an Indonesian hot spring.</title>
        <authorList>
            <person name="Kusuma A.B."/>
            <person name="Putra K.E."/>
            <person name="Nafisah S."/>
            <person name="Loh J."/>
            <person name="Nouioui I."/>
            <person name="Goodfellow M."/>
        </authorList>
    </citation>
    <scope>NUCLEOTIDE SEQUENCE</scope>
    <source>
        <strain evidence="2">MGRD01-02</strain>
    </source>
</reference>
<feature type="transmembrane region" description="Helical" evidence="1">
    <location>
        <begin position="218"/>
        <end position="243"/>
    </location>
</feature>
<feature type="transmembrane region" description="Helical" evidence="1">
    <location>
        <begin position="194"/>
        <end position="212"/>
    </location>
</feature>
<organism evidence="2 3">
    <name type="scientific">Actinospica acidithermotolerans</name>
    <dbReference type="NCBI Taxonomy" id="2828514"/>
    <lineage>
        <taxon>Bacteria</taxon>
        <taxon>Bacillati</taxon>
        <taxon>Actinomycetota</taxon>
        <taxon>Actinomycetes</taxon>
        <taxon>Catenulisporales</taxon>
        <taxon>Actinospicaceae</taxon>
        <taxon>Actinospica</taxon>
    </lineage>
</organism>
<gene>
    <name evidence="2" type="ORF">KDK95_12440</name>
</gene>
<sequence>MSIVNATRPTGPTAARAIDGAAVYAATAIDSAPASAETAVDGAAALTAPHAASTAAHAIGGTAPHAAAHAAPHAPASAENAVDGAAALTAPHAASTAAHAIGGAAAHAAVGAVEIWPRERAVARLTQLTLGLLLYGVSEAMMLAPGVGVDPWDVFHTGLSRITGVAVGTVLIVVGALVLLLWIPFRQRPGIGTVANVVLIGAVVDLILPAVPVPHALVLRWALFVSGVVLNAVATGMYIGAGLGPGPRDGLTTALAARGRSIRVVRTGIELSVLAVGWLLGGNVGIGTVVYAVAIGPLVHVTIPRFRLPVAKKA</sequence>
<dbReference type="PANTHER" id="PTHR40078:SF1">
    <property type="entry name" value="INTEGRAL MEMBRANE PROTEIN"/>
    <property type="match status" value="1"/>
</dbReference>
<keyword evidence="1" id="KW-0472">Membrane</keyword>